<reference evidence="1" key="1">
    <citation type="submission" date="2016-04" db="EMBL/GenBank/DDBJ databases">
        <authorList>
            <person name="Evans L.H."/>
            <person name="Alamgir A."/>
            <person name="Owens N."/>
            <person name="Weber N.D."/>
            <person name="Virtaneva K."/>
            <person name="Barbian K."/>
            <person name="Babar A."/>
            <person name="Rosenke K."/>
        </authorList>
    </citation>
    <scope>NUCLEOTIDE SEQUENCE</scope>
    <source>
        <strain evidence="1">86</strain>
    </source>
</reference>
<name>A0A212KA04_9DELT</name>
<proteinExistence type="predicted"/>
<evidence type="ECO:0000313" key="1">
    <source>
        <dbReference type="EMBL" id="SBW08496.1"/>
    </source>
</evidence>
<dbReference type="AlphaFoldDB" id="A0A212KA04"/>
<gene>
    <name evidence="1" type="ORF">KL86DPRO_40114</name>
</gene>
<protein>
    <submittedName>
        <fullName evidence="1">Uncharacterized protein</fullName>
    </submittedName>
</protein>
<organism evidence="1">
    <name type="scientific">uncultured delta proteobacterium</name>
    <dbReference type="NCBI Taxonomy" id="34034"/>
    <lineage>
        <taxon>Bacteria</taxon>
        <taxon>Deltaproteobacteria</taxon>
        <taxon>environmental samples</taxon>
    </lineage>
</organism>
<sequence length="433" mass="45950">MSTLHTLLRQCQLPALVPVIRRYTDDGIKDIAKAVHDTMDSSGIAARLPKGASVAVGVGSRGLARLPELVAATISWFKAQGAAPFIIPTMGSHGGATAEGQIGVLEKLGVTEESAGAPIKATMDVVQLGQLEDGFPVYMDAYAAEADRIFFIARVKPHTGFSGKHESGLIKMITIGFGKQRGADSCHTLGFGHFNRLVPAMAGVCLEAKPGILGGLATVENAYDEPCVVRAVPRERLLEEDAELIIYARSRMPSIPAKDIDVLIVDHIGKNISGSGMDPNITGKHASQYTSGGPNTSRIVALDLYDASYGNASGVGAGDVISKRLFDKIDFDAMYTNSMTSTLLSGVLIPVIMPTDEMAVRYGIKTCNAGSRPLKVVRIKDTLTMDRLLLSPALLDGAAKTGDCSVAGDEIPFSFDADGMLTNFDIWDHFPGL</sequence>
<accession>A0A212KA04</accession>
<dbReference type="Gene3D" id="3.40.50.11440">
    <property type="match status" value="1"/>
</dbReference>
<dbReference type="EMBL" id="FLUQ01000004">
    <property type="protein sequence ID" value="SBW08496.1"/>
    <property type="molecule type" value="Genomic_DNA"/>
</dbReference>